<comment type="caution">
    <text evidence="1">The sequence shown here is derived from an EMBL/GenBank/DDBJ whole genome shotgun (WGS) entry which is preliminary data.</text>
</comment>
<dbReference type="EMBL" id="RKRF01000010">
    <property type="protein sequence ID" value="RPF52060.1"/>
    <property type="molecule type" value="Genomic_DNA"/>
</dbReference>
<dbReference type="SUPFAM" id="SSF54427">
    <property type="entry name" value="NTF2-like"/>
    <property type="match status" value="1"/>
</dbReference>
<reference evidence="1 2" key="1">
    <citation type="submission" date="2018-11" db="EMBL/GenBank/DDBJ databases">
        <title>Genomic Encyclopedia of Type Strains, Phase IV (KMG-IV): sequencing the most valuable type-strain genomes for metagenomic binning, comparative biology and taxonomic classification.</title>
        <authorList>
            <person name="Goeker M."/>
        </authorList>
    </citation>
    <scope>NUCLEOTIDE SEQUENCE [LARGE SCALE GENOMIC DNA]</scope>
    <source>
        <strain evidence="1 2">DSM 18090</strain>
    </source>
</reference>
<protein>
    <recommendedName>
        <fullName evidence="3">DUF4440 domain-containing protein</fullName>
    </recommendedName>
</protein>
<organism evidence="1 2">
    <name type="scientific">Aquisalibacillus elongatus</name>
    <dbReference type="NCBI Taxonomy" id="485577"/>
    <lineage>
        <taxon>Bacteria</taxon>
        <taxon>Bacillati</taxon>
        <taxon>Bacillota</taxon>
        <taxon>Bacilli</taxon>
        <taxon>Bacillales</taxon>
        <taxon>Bacillaceae</taxon>
        <taxon>Aquisalibacillus</taxon>
    </lineage>
</organism>
<dbReference type="OrthoDB" id="4946632at2"/>
<keyword evidence="2" id="KW-1185">Reference proteome</keyword>
<dbReference type="AlphaFoldDB" id="A0A3N5B9A2"/>
<sequence>MYNNDEQLIEFTQMHDEFILDWDNALISGDTTALERMSEDYYVAFFKSSNEKPIIYNREEAVSGMQQSVKQLLGAKKHFENRVIRLKSDYHAVVFYEQMIEKDKKVLARLFTIENWQRSNGEWKIVREIEEPIN</sequence>
<evidence type="ECO:0000313" key="2">
    <source>
        <dbReference type="Proteomes" id="UP000276443"/>
    </source>
</evidence>
<evidence type="ECO:0000313" key="1">
    <source>
        <dbReference type="EMBL" id="RPF52060.1"/>
    </source>
</evidence>
<evidence type="ECO:0008006" key="3">
    <source>
        <dbReference type="Google" id="ProtNLM"/>
    </source>
</evidence>
<gene>
    <name evidence="1" type="ORF">EDC24_2050</name>
</gene>
<dbReference type="InterPro" id="IPR032710">
    <property type="entry name" value="NTF2-like_dom_sf"/>
</dbReference>
<dbReference type="Proteomes" id="UP000276443">
    <property type="component" value="Unassembled WGS sequence"/>
</dbReference>
<dbReference type="RefSeq" id="WP_124222170.1">
    <property type="nucleotide sequence ID" value="NZ_RKRF01000010.1"/>
</dbReference>
<name>A0A3N5B9A2_9BACI</name>
<dbReference type="Gene3D" id="3.10.450.50">
    <property type="match status" value="1"/>
</dbReference>
<proteinExistence type="predicted"/>
<accession>A0A3N5B9A2</accession>